<dbReference type="Proteomes" id="UP000236047">
    <property type="component" value="Unassembled WGS sequence"/>
</dbReference>
<dbReference type="AlphaFoldDB" id="A0A2N8PR01"/>
<gene>
    <name evidence="1" type="ORF">AOB60_00600</name>
</gene>
<reference evidence="2" key="1">
    <citation type="submission" date="2015-09" db="EMBL/GenBank/DDBJ databases">
        <authorList>
            <person name="Graham D.E."/>
            <person name="Mahan K.M."/>
            <person name="Klingeman D.M."/>
            <person name="Fida T."/>
            <person name="Giannone R.J."/>
            <person name="Hettich R.L."/>
            <person name="Parry R.J."/>
            <person name="Spain J.C."/>
        </authorList>
    </citation>
    <scope>NUCLEOTIDE SEQUENCE [LARGE SCALE GENOMIC DNA]</scope>
    <source>
        <strain evidence="2">JCM 4701</strain>
    </source>
</reference>
<keyword evidence="2" id="KW-1185">Reference proteome</keyword>
<dbReference type="EMBL" id="LJSN01000001">
    <property type="protein sequence ID" value="PNE43458.1"/>
    <property type="molecule type" value="Genomic_DNA"/>
</dbReference>
<proteinExistence type="predicted"/>
<evidence type="ECO:0000313" key="2">
    <source>
        <dbReference type="Proteomes" id="UP000236047"/>
    </source>
</evidence>
<name>A0A2N8PR01_STRNR</name>
<protein>
    <submittedName>
        <fullName evidence="1">Uncharacterized protein</fullName>
    </submittedName>
</protein>
<evidence type="ECO:0000313" key="1">
    <source>
        <dbReference type="EMBL" id="PNE43458.1"/>
    </source>
</evidence>
<organism evidence="1 2">
    <name type="scientific">Streptomyces noursei</name>
    <name type="common">Streptomyces albulus</name>
    <dbReference type="NCBI Taxonomy" id="1971"/>
    <lineage>
        <taxon>Bacteria</taxon>
        <taxon>Bacillati</taxon>
        <taxon>Actinomycetota</taxon>
        <taxon>Actinomycetes</taxon>
        <taxon>Kitasatosporales</taxon>
        <taxon>Streptomycetaceae</taxon>
        <taxon>Streptomyces</taxon>
    </lineage>
</organism>
<accession>A0A2N8PR01</accession>
<sequence length="123" mass="14462">MLRDRWARFNPAYLTYLQTLAGPLRAALKRIREKHRQQYQPTITWKPLLREPQKDFFATLPPSGTPADIYEARAHGRQITYHTEEPKEAELAEWARRADEAEAEAAFRRLRAELARRSSISSW</sequence>
<comment type="caution">
    <text evidence="1">The sequence shown here is derived from an EMBL/GenBank/DDBJ whole genome shotgun (WGS) entry which is preliminary data.</text>
</comment>